<reference evidence="2" key="1">
    <citation type="submission" date="2023-10" db="EMBL/GenBank/DDBJ databases">
        <authorList>
            <person name="Noh H."/>
        </authorList>
    </citation>
    <scope>NUCLEOTIDE SEQUENCE</scope>
    <source>
        <strain evidence="2">DUCC4014</strain>
    </source>
</reference>
<evidence type="ECO:0000313" key="2">
    <source>
        <dbReference type="EMBL" id="WOO86011.1"/>
    </source>
</evidence>
<dbReference type="RefSeq" id="XP_062632037.1">
    <property type="nucleotide sequence ID" value="XM_062776053.1"/>
</dbReference>
<organism evidence="2 3">
    <name type="scientific">Vanrija pseudolonga</name>
    <dbReference type="NCBI Taxonomy" id="143232"/>
    <lineage>
        <taxon>Eukaryota</taxon>
        <taxon>Fungi</taxon>
        <taxon>Dikarya</taxon>
        <taxon>Basidiomycota</taxon>
        <taxon>Agaricomycotina</taxon>
        <taxon>Tremellomycetes</taxon>
        <taxon>Trichosporonales</taxon>
        <taxon>Trichosporonaceae</taxon>
        <taxon>Vanrija</taxon>
    </lineage>
</organism>
<accession>A0AAF0YKG4</accession>
<dbReference type="GeneID" id="87812660"/>
<dbReference type="Proteomes" id="UP000827549">
    <property type="component" value="Chromosome 7"/>
</dbReference>
<proteinExistence type="predicted"/>
<dbReference type="AlphaFoldDB" id="A0AAF0YKG4"/>
<keyword evidence="3" id="KW-1185">Reference proteome</keyword>
<sequence length="91" mass="9864">MRGRLPESHGRGYHTPRAFNHDDVADLDPAHRASTSRRNPLPPLPDPTGGLTRGEHASAREQYLDSLGPLDSRLPPLAPAPTHPHAAAELQ</sequence>
<feature type="compositionally biased region" description="Basic and acidic residues" evidence="1">
    <location>
        <begin position="1"/>
        <end position="10"/>
    </location>
</feature>
<protein>
    <submittedName>
        <fullName evidence="2">Uncharacterized protein</fullName>
    </submittedName>
</protein>
<gene>
    <name evidence="2" type="ORF">LOC62_07G009499</name>
</gene>
<evidence type="ECO:0000313" key="3">
    <source>
        <dbReference type="Proteomes" id="UP000827549"/>
    </source>
</evidence>
<dbReference type="EMBL" id="CP086720">
    <property type="protein sequence ID" value="WOO86011.1"/>
    <property type="molecule type" value="Genomic_DNA"/>
</dbReference>
<feature type="compositionally biased region" description="Basic and acidic residues" evidence="1">
    <location>
        <begin position="19"/>
        <end position="31"/>
    </location>
</feature>
<feature type="compositionally biased region" description="Basic and acidic residues" evidence="1">
    <location>
        <begin position="53"/>
        <end position="63"/>
    </location>
</feature>
<name>A0AAF0YKG4_9TREE</name>
<feature type="region of interest" description="Disordered" evidence="1">
    <location>
        <begin position="1"/>
        <end position="91"/>
    </location>
</feature>
<evidence type="ECO:0000256" key="1">
    <source>
        <dbReference type="SAM" id="MobiDB-lite"/>
    </source>
</evidence>